<comment type="caution">
    <text evidence="1">The sequence shown here is derived from an EMBL/GenBank/DDBJ whole genome shotgun (WGS) entry which is preliminary data.</text>
</comment>
<accession>A0A8J2W4V5</accession>
<protein>
    <submittedName>
        <fullName evidence="1">(African queen) hypothetical protein</fullName>
    </submittedName>
</protein>
<gene>
    <name evidence="1" type="ORF">DCHRY22_LOCUS8163</name>
</gene>
<proteinExistence type="predicted"/>
<organism evidence="1 2">
    <name type="scientific">Danaus chrysippus</name>
    <name type="common">African queen</name>
    <dbReference type="NCBI Taxonomy" id="151541"/>
    <lineage>
        <taxon>Eukaryota</taxon>
        <taxon>Metazoa</taxon>
        <taxon>Ecdysozoa</taxon>
        <taxon>Arthropoda</taxon>
        <taxon>Hexapoda</taxon>
        <taxon>Insecta</taxon>
        <taxon>Pterygota</taxon>
        <taxon>Neoptera</taxon>
        <taxon>Endopterygota</taxon>
        <taxon>Lepidoptera</taxon>
        <taxon>Glossata</taxon>
        <taxon>Ditrysia</taxon>
        <taxon>Papilionoidea</taxon>
        <taxon>Nymphalidae</taxon>
        <taxon>Danainae</taxon>
        <taxon>Danaini</taxon>
        <taxon>Danaina</taxon>
        <taxon>Danaus</taxon>
        <taxon>Anosia</taxon>
    </lineage>
</organism>
<evidence type="ECO:0000313" key="2">
    <source>
        <dbReference type="Proteomes" id="UP000789524"/>
    </source>
</evidence>
<reference evidence="1" key="1">
    <citation type="submission" date="2021-09" db="EMBL/GenBank/DDBJ databases">
        <authorList>
            <person name="Martin H S."/>
        </authorList>
    </citation>
    <scope>NUCLEOTIDE SEQUENCE</scope>
</reference>
<evidence type="ECO:0000313" key="1">
    <source>
        <dbReference type="EMBL" id="CAG9568128.1"/>
    </source>
</evidence>
<dbReference type="InterPro" id="IPR011029">
    <property type="entry name" value="DEATH-like_dom_sf"/>
</dbReference>
<dbReference type="Proteomes" id="UP000789524">
    <property type="component" value="Unassembled WGS sequence"/>
</dbReference>
<dbReference type="AlphaFoldDB" id="A0A8J2W4V5"/>
<sequence length="147" mass="16509">MAAVADVCAGLAQHKATLLRELCDTNVLDVLVKKGIFSLNDLEAVTSALDSDKCNFFIEVVSKQSGVKLRDLCAILYNECPKLAKELMNDKPRHINGYSSPKENMILNLHLNRTNLLKAPISHIYKYNFCHGFFGRRPKHIPVDARL</sequence>
<dbReference type="EMBL" id="CAKASE010000059">
    <property type="protein sequence ID" value="CAG9568128.1"/>
    <property type="molecule type" value="Genomic_DNA"/>
</dbReference>
<dbReference type="Gene3D" id="1.10.533.10">
    <property type="entry name" value="Death Domain, Fas"/>
    <property type="match status" value="1"/>
</dbReference>
<keyword evidence="2" id="KW-1185">Reference proteome</keyword>
<dbReference type="SUPFAM" id="SSF47986">
    <property type="entry name" value="DEATH domain"/>
    <property type="match status" value="1"/>
</dbReference>
<name>A0A8J2W4V5_9NEOP</name>
<dbReference type="OrthoDB" id="10031931at2759"/>